<accession>A0A420AQM5</accession>
<keyword evidence="2" id="KW-1185">Reference proteome</keyword>
<name>A0A420AQM5_SPHD1</name>
<organism evidence="1 2">
    <name type="scientific">Sphingobacterium detergens</name>
    <dbReference type="NCBI Taxonomy" id="1145106"/>
    <lineage>
        <taxon>Bacteria</taxon>
        <taxon>Pseudomonadati</taxon>
        <taxon>Bacteroidota</taxon>
        <taxon>Sphingobacteriia</taxon>
        <taxon>Sphingobacteriales</taxon>
        <taxon>Sphingobacteriaceae</taxon>
        <taxon>Sphingobacterium</taxon>
    </lineage>
</organism>
<comment type="caution">
    <text evidence="1">The sequence shown here is derived from an EMBL/GenBank/DDBJ whole genome shotgun (WGS) entry which is preliminary data.</text>
</comment>
<reference evidence="1 2" key="1">
    <citation type="submission" date="2018-09" db="EMBL/GenBank/DDBJ databases">
        <title>Genomic Encyclopedia of Type Strains, Phase III (KMG-III): the genomes of soil and plant-associated and newly described type strains.</title>
        <authorList>
            <person name="Whitman W."/>
        </authorList>
    </citation>
    <scope>NUCLEOTIDE SEQUENCE [LARGE SCALE GENOMIC DNA]</scope>
    <source>
        <strain evidence="1 2">CECT 7938</strain>
    </source>
</reference>
<evidence type="ECO:0000313" key="1">
    <source>
        <dbReference type="EMBL" id="RKE46759.1"/>
    </source>
</evidence>
<protein>
    <submittedName>
        <fullName evidence="1">Uncharacterized protein</fullName>
    </submittedName>
</protein>
<dbReference type="Proteomes" id="UP000286246">
    <property type="component" value="Unassembled WGS sequence"/>
</dbReference>
<dbReference type="AlphaFoldDB" id="A0A420AQM5"/>
<proteinExistence type="predicted"/>
<evidence type="ECO:0000313" key="2">
    <source>
        <dbReference type="Proteomes" id="UP000286246"/>
    </source>
</evidence>
<gene>
    <name evidence="1" type="ORF">DFQ12_3912</name>
</gene>
<dbReference type="EMBL" id="RAPY01000004">
    <property type="protein sequence ID" value="RKE46759.1"/>
    <property type="molecule type" value="Genomic_DNA"/>
</dbReference>
<sequence>MQSNRYFSGLTLFNLLGDSRYTFSKGAIWLTFAAKKQARFNIGRFMIYSALNRINNFVGVYKKSYRRNCR</sequence>